<proteinExistence type="predicted"/>
<reference evidence="1 2" key="1">
    <citation type="submission" date="2012-04" db="EMBL/GenBank/DDBJ databases">
        <title>The Genome Sequence of Saprolegnia declina VS20.</title>
        <authorList>
            <consortium name="The Broad Institute Genome Sequencing Platform"/>
            <person name="Russ C."/>
            <person name="Nusbaum C."/>
            <person name="Tyler B."/>
            <person name="van West P."/>
            <person name="Dieguez-Uribeondo J."/>
            <person name="de Bruijn I."/>
            <person name="Tripathy S."/>
            <person name="Jiang R."/>
            <person name="Young S.K."/>
            <person name="Zeng Q."/>
            <person name="Gargeya S."/>
            <person name="Fitzgerald M."/>
            <person name="Haas B."/>
            <person name="Abouelleil A."/>
            <person name="Alvarado L."/>
            <person name="Arachchi H.M."/>
            <person name="Berlin A."/>
            <person name="Chapman S.B."/>
            <person name="Goldberg J."/>
            <person name="Griggs A."/>
            <person name="Gujja S."/>
            <person name="Hansen M."/>
            <person name="Howarth C."/>
            <person name="Imamovic A."/>
            <person name="Larimer J."/>
            <person name="McCowen C."/>
            <person name="Montmayeur A."/>
            <person name="Murphy C."/>
            <person name="Neiman D."/>
            <person name="Pearson M."/>
            <person name="Priest M."/>
            <person name="Roberts A."/>
            <person name="Saif S."/>
            <person name="Shea T."/>
            <person name="Sisk P."/>
            <person name="Sykes S."/>
            <person name="Wortman J."/>
            <person name="Nusbaum C."/>
            <person name="Birren B."/>
        </authorList>
    </citation>
    <scope>NUCLEOTIDE SEQUENCE [LARGE SCALE GENOMIC DNA]</scope>
    <source>
        <strain evidence="1 2">VS20</strain>
    </source>
</reference>
<evidence type="ECO:0000313" key="2">
    <source>
        <dbReference type="Proteomes" id="UP000030762"/>
    </source>
</evidence>
<dbReference type="OrthoDB" id="10295618at2759"/>
<dbReference type="InParanoid" id="T0QPA4"/>
<keyword evidence="2" id="KW-1185">Reference proteome</keyword>
<dbReference type="VEuPathDB" id="FungiDB:SDRG_06008"/>
<dbReference type="RefSeq" id="XP_008609983.1">
    <property type="nucleotide sequence ID" value="XM_008611761.1"/>
</dbReference>
<accession>T0QPA4</accession>
<sequence>MSALQVDPSSIWVGIPVCSSKTPSARLRSQRSSRIKLQSSAVELRHEFELLSLEADRLRTTYTAMQKAKTLRALWTRKLLMGSIRANSRRIDDLLRYVRFLMTTTVPRTVACNVPTWRNAALSQDPQLRRAGAMWMMDFLYDAVDKALDAASFPVSREPWLASTTEALGVSFRARIFKQHVLRADPAMVIEAYKRMPMLSVMEVQTVLFKEPYPTVYYSSVQLGNGSCYSYVTQFRCEEHRWLLLTQAIEDDPTVNIGPLTYSWSSWIMGTPLSESETLVQEGCDFTGSRRHGELLPLQETSRLVRSLYERNEPEHVWIEKLAVAQRRQFQANHAHDISRISCLITDMEAEAILASTRASE</sequence>
<name>T0QPA4_SAPDV</name>
<organism evidence="1 2">
    <name type="scientific">Saprolegnia diclina (strain VS20)</name>
    <dbReference type="NCBI Taxonomy" id="1156394"/>
    <lineage>
        <taxon>Eukaryota</taxon>
        <taxon>Sar</taxon>
        <taxon>Stramenopiles</taxon>
        <taxon>Oomycota</taxon>
        <taxon>Saprolegniomycetes</taxon>
        <taxon>Saprolegniales</taxon>
        <taxon>Saprolegniaceae</taxon>
        <taxon>Saprolegnia</taxon>
    </lineage>
</organism>
<protein>
    <submittedName>
        <fullName evidence="1">Uncharacterized protein</fullName>
    </submittedName>
</protein>
<dbReference type="GeneID" id="19946735"/>
<gene>
    <name evidence="1" type="ORF">SDRG_06008</name>
</gene>
<dbReference type="AlphaFoldDB" id="T0QPA4"/>
<dbReference type="EMBL" id="JH767147">
    <property type="protein sequence ID" value="EQC36561.1"/>
    <property type="molecule type" value="Genomic_DNA"/>
</dbReference>
<dbReference type="Proteomes" id="UP000030762">
    <property type="component" value="Unassembled WGS sequence"/>
</dbReference>
<dbReference type="OMA" id="ERNEPEH"/>
<evidence type="ECO:0000313" key="1">
    <source>
        <dbReference type="EMBL" id="EQC36561.1"/>
    </source>
</evidence>